<feature type="chain" id="PRO_5034134603" evidence="2">
    <location>
        <begin position="18"/>
        <end position="189"/>
    </location>
</feature>
<feature type="region of interest" description="Disordered" evidence="1">
    <location>
        <begin position="121"/>
        <end position="148"/>
    </location>
</feature>
<evidence type="ECO:0000313" key="3">
    <source>
        <dbReference type="EMBL" id="KAF6832342.1"/>
    </source>
</evidence>
<feature type="compositionally biased region" description="Basic and acidic residues" evidence="1">
    <location>
        <begin position="121"/>
        <end position="137"/>
    </location>
</feature>
<proteinExistence type="predicted"/>
<sequence length="189" mass="20276">MLTIPLLIVAAVQHCPAGFLSALTNRLGVAVLPRHLLAIRRNEYAAVRHRHERTSLSLTMLAHEPQGLIAGGGKLVPGLRSEETWRAGCHKRCSEAEGPKVQVPPPAGSLVRGTLSCFPWHEKDNQDKRSRSSKDKAQPLPGPPLLRDADAAGFRALAPITSPNSALQAAVDTLLSESGKGETWLMAHG</sequence>
<dbReference type="Proteomes" id="UP000639643">
    <property type="component" value="Unassembled WGS sequence"/>
</dbReference>
<keyword evidence="4" id="KW-1185">Reference proteome</keyword>
<reference evidence="3" key="1">
    <citation type="journal article" date="2020" name="Phytopathology">
        <title>Genome Sequence Resources of Colletotrichum truncatum, C. plurivorum, C. musicola, and C. sojae: Four Species Pathogenic to Soybean (Glycine max).</title>
        <authorList>
            <person name="Rogerio F."/>
            <person name="Boufleur T.R."/>
            <person name="Ciampi-Guillardi M."/>
            <person name="Sukno S.A."/>
            <person name="Thon M.R."/>
            <person name="Massola Junior N.S."/>
            <person name="Baroncelli R."/>
        </authorList>
    </citation>
    <scope>NUCLEOTIDE SEQUENCE</scope>
    <source>
        <strain evidence="3">LFN0074</strain>
    </source>
</reference>
<organism evidence="3 4">
    <name type="scientific">Colletotrichum musicola</name>
    <dbReference type="NCBI Taxonomy" id="2175873"/>
    <lineage>
        <taxon>Eukaryota</taxon>
        <taxon>Fungi</taxon>
        <taxon>Dikarya</taxon>
        <taxon>Ascomycota</taxon>
        <taxon>Pezizomycotina</taxon>
        <taxon>Sordariomycetes</taxon>
        <taxon>Hypocreomycetidae</taxon>
        <taxon>Glomerellales</taxon>
        <taxon>Glomerellaceae</taxon>
        <taxon>Colletotrichum</taxon>
        <taxon>Colletotrichum orchidearum species complex</taxon>
    </lineage>
</organism>
<protein>
    <submittedName>
        <fullName evidence="3">Uncharacterized protein</fullName>
    </submittedName>
</protein>
<comment type="caution">
    <text evidence="3">The sequence shown here is derived from an EMBL/GenBank/DDBJ whole genome shotgun (WGS) entry which is preliminary data.</text>
</comment>
<keyword evidence="2" id="KW-0732">Signal</keyword>
<evidence type="ECO:0000256" key="1">
    <source>
        <dbReference type="SAM" id="MobiDB-lite"/>
    </source>
</evidence>
<evidence type="ECO:0000256" key="2">
    <source>
        <dbReference type="SAM" id="SignalP"/>
    </source>
</evidence>
<evidence type="ECO:0000313" key="4">
    <source>
        <dbReference type="Proteomes" id="UP000639643"/>
    </source>
</evidence>
<dbReference type="EMBL" id="WIGM01000239">
    <property type="protein sequence ID" value="KAF6832342.1"/>
    <property type="molecule type" value="Genomic_DNA"/>
</dbReference>
<gene>
    <name evidence="3" type="ORF">CMUS01_06956</name>
</gene>
<feature type="signal peptide" evidence="2">
    <location>
        <begin position="1"/>
        <end position="17"/>
    </location>
</feature>
<name>A0A8H6KIY5_9PEZI</name>
<accession>A0A8H6KIY5</accession>
<dbReference type="AlphaFoldDB" id="A0A8H6KIY5"/>